<gene>
    <name evidence="8" type="ORF">DPMN_121633</name>
</gene>
<comment type="function">
    <text evidence="7">Phosphorylates Ins(1,3,4,5,6)P5 at position 2 to form Ins(1,2,3,4,5,6)P6 (InsP6 or phytate).</text>
</comment>
<dbReference type="OrthoDB" id="272370at2759"/>
<name>A0A9D4JR85_DREPO</name>
<dbReference type="EC" id="2.7.1.158" evidence="2 7"/>
<keyword evidence="3 7" id="KW-0808">Transferase</keyword>
<comment type="domain">
    <text evidence="7">The EXKPK motif is conserved in inositol-pentakisphosphate 2-kinases of both family 1 and 2.</text>
</comment>
<dbReference type="Pfam" id="PF06090">
    <property type="entry name" value="Ins_P5_2-kin"/>
    <property type="match status" value="1"/>
</dbReference>
<dbReference type="AlphaFoldDB" id="A0A9D4JR85"/>
<dbReference type="GO" id="GO:0032958">
    <property type="term" value="P:inositol phosphate biosynthetic process"/>
    <property type="evidence" value="ECO:0007669"/>
    <property type="project" value="TreeGrafter"/>
</dbReference>
<evidence type="ECO:0000256" key="4">
    <source>
        <dbReference type="ARBA" id="ARBA00022741"/>
    </source>
</evidence>
<evidence type="ECO:0000256" key="2">
    <source>
        <dbReference type="ARBA" id="ARBA00012023"/>
    </source>
</evidence>
<dbReference type="Proteomes" id="UP000828390">
    <property type="component" value="Unassembled WGS sequence"/>
</dbReference>
<comment type="similarity">
    <text evidence="1">Belongs to the IPK1 type 2 family.</text>
</comment>
<dbReference type="GO" id="GO:0005524">
    <property type="term" value="F:ATP binding"/>
    <property type="evidence" value="ECO:0007669"/>
    <property type="project" value="UniProtKB-KW"/>
</dbReference>
<dbReference type="PANTHER" id="PTHR14456">
    <property type="entry name" value="INOSITOL POLYPHOSPHATE KINASE 1"/>
    <property type="match status" value="1"/>
</dbReference>
<organism evidence="8 9">
    <name type="scientific">Dreissena polymorpha</name>
    <name type="common">Zebra mussel</name>
    <name type="synonym">Mytilus polymorpha</name>
    <dbReference type="NCBI Taxonomy" id="45954"/>
    <lineage>
        <taxon>Eukaryota</taxon>
        <taxon>Metazoa</taxon>
        <taxon>Spiralia</taxon>
        <taxon>Lophotrochozoa</taxon>
        <taxon>Mollusca</taxon>
        <taxon>Bivalvia</taxon>
        <taxon>Autobranchia</taxon>
        <taxon>Heteroconchia</taxon>
        <taxon>Euheterodonta</taxon>
        <taxon>Imparidentia</taxon>
        <taxon>Neoheterodontei</taxon>
        <taxon>Myida</taxon>
        <taxon>Dreissenoidea</taxon>
        <taxon>Dreissenidae</taxon>
        <taxon>Dreissena</taxon>
    </lineage>
</organism>
<evidence type="ECO:0000256" key="5">
    <source>
        <dbReference type="ARBA" id="ARBA00022777"/>
    </source>
</evidence>
<keyword evidence="4 7" id="KW-0547">Nucleotide-binding</keyword>
<keyword evidence="6 7" id="KW-0067">ATP-binding</keyword>
<comment type="caution">
    <text evidence="8">The sequence shown here is derived from an EMBL/GenBank/DDBJ whole genome shotgun (WGS) entry which is preliminary data.</text>
</comment>
<proteinExistence type="inferred from homology"/>
<dbReference type="GO" id="GO:0035299">
    <property type="term" value="F:inositol-1,3,4,5,6-pentakisphosphate 2-kinase activity"/>
    <property type="evidence" value="ECO:0007669"/>
    <property type="project" value="UniProtKB-EC"/>
</dbReference>
<reference evidence="8" key="2">
    <citation type="submission" date="2020-11" db="EMBL/GenBank/DDBJ databases">
        <authorList>
            <person name="McCartney M.A."/>
            <person name="Auch B."/>
            <person name="Kono T."/>
            <person name="Mallez S."/>
            <person name="Becker A."/>
            <person name="Gohl D.M."/>
            <person name="Silverstein K.A.T."/>
            <person name="Koren S."/>
            <person name="Bechman K.B."/>
            <person name="Herman A."/>
            <person name="Abrahante J.E."/>
            <person name="Garbe J."/>
        </authorList>
    </citation>
    <scope>NUCLEOTIDE SEQUENCE</scope>
    <source>
        <strain evidence="8">Duluth1</strain>
        <tissue evidence="8">Whole animal</tissue>
    </source>
</reference>
<dbReference type="GO" id="GO:0005634">
    <property type="term" value="C:nucleus"/>
    <property type="evidence" value="ECO:0007669"/>
    <property type="project" value="TreeGrafter"/>
</dbReference>
<sequence length="476" mass="53758">MEADEWKFRGEGNAFLVLTNTRDGMVYRFAKTKHWRKGLLSKCNKNEKNEVIHEEMKLVVDYMKNVMRPLLGCAFVELPVLKDIAGGLPFSESEIKGFRPAQRKGQHVKPCTIHPATLSALVMPDLCFVRGGPAFTSPTISVEIKPKKAFMHVHSTDTPEEKSLVCKFCMHQRLKAKTKQWSETSKYCPLDLFSGNRRRMKQALIALAHTPQNNLRICQDGEEVHGACRDGFQGGELCRVLQEALGVYSPVLRHNGYSKSDMLVQVFMDLILETLLFVPDQPDVTRSQAWSPRPANVQSCQNSLSQSESLKQDEVYSIPEGCVLERILSIQRRDRLDIDGIYPIYTDLVKQFKQSPGSSITSNLDGPYDQGDWLAAMSQDGCDLIIEQENPVNKVKQFFVSKTVQDCSIMVALQKVPASCNEKDVGPCVTLDGGQRVRFSVTVVDLDPKPFCKIETYHNQDEEIVNEYRETSRDVT</sequence>
<accession>A0A9D4JR85</accession>
<dbReference type="Gene3D" id="3.30.200.110">
    <property type="entry name" value="Inositol-pentakisphosphate 2-kinase, N-lobe"/>
    <property type="match status" value="1"/>
</dbReference>
<keyword evidence="9" id="KW-1185">Reference proteome</keyword>
<dbReference type="InterPro" id="IPR043001">
    <property type="entry name" value="IP5_2-K_N_lobe"/>
</dbReference>
<comment type="catalytic activity">
    <reaction evidence="7">
        <text>1D-myo-inositol 1,3,4,5,6-pentakisphosphate + ATP = 1D-myo-inositol hexakisphosphate + ADP + H(+)</text>
        <dbReference type="Rhea" id="RHEA:20313"/>
        <dbReference type="ChEBI" id="CHEBI:15378"/>
        <dbReference type="ChEBI" id="CHEBI:30616"/>
        <dbReference type="ChEBI" id="CHEBI:57733"/>
        <dbReference type="ChEBI" id="CHEBI:58130"/>
        <dbReference type="ChEBI" id="CHEBI:456216"/>
        <dbReference type="EC" id="2.7.1.158"/>
    </reaction>
</comment>
<evidence type="ECO:0000256" key="1">
    <source>
        <dbReference type="ARBA" id="ARBA00007229"/>
    </source>
</evidence>
<evidence type="ECO:0000256" key="3">
    <source>
        <dbReference type="ARBA" id="ARBA00022679"/>
    </source>
</evidence>
<evidence type="ECO:0000313" key="9">
    <source>
        <dbReference type="Proteomes" id="UP000828390"/>
    </source>
</evidence>
<reference evidence="8" key="1">
    <citation type="journal article" date="2019" name="bioRxiv">
        <title>The Genome of the Zebra Mussel, Dreissena polymorpha: A Resource for Invasive Species Research.</title>
        <authorList>
            <person name="McCartney M.A."/>
            <person name="Auch B."/>
            <person name="Kono T."/>
            <person name="Mallez S."/>
            <person name="Zhang Y."/>
            <person name="Obille A."/>
            <person name="Becker A."/>
            <person name="Abrahante J.E."/>
            <person name="Garbe J."/>
            <person name="Badalamenti J.P."/>
            <person name="Herman A."/>
            <person name="Mangelson H."/>
            <person name="Liachko I."/>
            <person name="Sullivan S."/>
            <person name="Sone E.D."/>
            <person name="Koren S."/>
            <person name="Silverstein K.A.T."/>
            <person name="Beckman K.B."/>
            <person name="Gohl D.M."/>
        </authorList>
    </citation>
    <scope>NUCLEOTIDE SEQUENCE</scope>
    <source>
        <strain evidence="8">Duluth1</strain>
        <tissue evidence="8">Whole animal</tissue>
    </source>
</reference>
<dbReference type="EMBL" id="JAIWYP010000005">
    <property type="protein sequence ID" value="KAH3819889.1"/>
    <property type="molecule type" value="Genomic_DNA"/>
</dbReference>
<evidence type="ECO:0000313" key="8">
    <source>
        <dbReference type="EMBL" id="KAH3819889.1"/>
    </source>
</evidence>
<evidence type="ECO:0000256" key="6">
    <source>
        <dbReference type="ARBA" id="ARBA00022840"/>
    </source>
</evidence>
<protein>
    <recommendedName>
        <fullName evidence="2 7">Inositol-pentakisphosphate 2-kinase</fullName>
        <ecNumber evidence="2 7">2.7.1.158</ecNumber>
    </recommendedName>
</protein>
<keyword evidence="5 7" id="KW-0418">Kinase</keyword>
<dbReference type="InterPro" id="IPR009286">
    <property type="entry name" value="Ins_P5_2-kin"/>
</dbReference>
<evidence type="ECO:0000256" key="7">
    <source>
        <dbReference type="RuleBase" id="RU364126"/>
    </source>
</evidence>
<dbReference type="PANTHER" id="PTHR14456:SF2">
    <property type="entry name" value="INOSITOL-PENTAKISPHOSPHATE 2-KINASE"/>
    <property type="match status" value="1"/>
</dbReference>